<dbReference type="eggNOG" id="ENOG502ZFWM">
    <property type="taxonomic scope" value="Bacteria"/>
</dbReference>
<dbReference type="AlphaFoldDB" id="A8LZW6"/>
<protein>
    <submittedName>
        <fullName evidence="1">Uncharacterized protein</fullName>
    </submittedName>
</protein>
<evidence type="ECO:0000313" key="1">
    <source>
        <dbReference type="EMBL" id="ABV99480.1"/>
    </source>
</evidence>
<reference evidence="1" key="1">
    <citation type="submission" date="2007-10" db="EMBL/GenBank/DDBJ databases">
        <title>Complete sequence of Salinispora arenicola CNS-205.</title>
        <authorList>
            <consortium name="US DOE Joint Genome Institute"/>
            <person name="Copeland A."/>
            <person name="Lucas S."/>
            <person name="Lapidus A."/>
            <person name="Barry K."/>
            <person name="Glavina del Rio T."/>
            <person name="Dalin E."/>
            <person name="Tice H."/>
            <person name="Pitluck S."/>
            <person name="Foster B."/>
            <person name="Schmutz J."/>
            <person name="Larimer F."/>
            <person name="Land M."/>
            <person name="Hauser L."/>
            <person name="Kyrpides N."/>
            <person name="Ivanova N."/>
            <person name="Jensen P.R."/>
            <person name="Moore B.S."/>
            <person name="Penn K."/>
            <person name="Jenkins C."/>
            <person name="Udwary D."/>
            <person name="Xiang L."/>
            <person name="Gontang E."/>
            <person name="Richardson P."/>
        </authorList>
    </citation>
    <scope>NUCLEOTIDE SEQUENCE [LARGE SCALE GENOMIC DNA]</scope>
    <source>
        <strain evidence="1">CNS-205</strain>
    </source>
</reference>
<dbReference type="HOGENOM" id="CLU_1037816_0_0_11"/>
<organism evidence="1">
    <name type="scientific">Salinispora arenicola (strain CNS-205)</name>
    <dbReference type="NCBI Taxonomy" id="391037"/>
    <lineage>
        <taxon>Bacteria</taxon>
        <taxon>Bacillati</taxon>
        <taxon>Actinomycetota</taxon>
        <taxon>Actinomycetes</taxon>
        <taxon>Micromonosporales</taxon>
        <taxon>Micromonosporaceae</taxon>
        <taxon>Salinispora</taxon>
    </lineage>
</organism>
<dbReference type="EMBL" id="CP000850">
    <property type="protein sequence ID" value="ABV99480.1"/>
    <property type="molecule type" value="Genomic_DNA"/>
</dbReference>
<gene>
    <name evidence="1" type="ordered locus">Sare_3687</name>
</gene>
<accession>A8LZW6</accession>
<proteinExistence type="predicted"/>
<dbReference type="KEGG" id="saq:Sare_3687"/>
<sequence>MSTELRVTLPGPEGSADARRALAVLDRFLTLLGRLEDATLKRPVSRGHTSWGFTEVRLGSLVTTLAPNRLADGATSVTIKELAGTTIMGLATAEDQEGLPSGWTLQAARSGADLAQLLGLVVSDGMVVELLEDGEPRGPRAMVTRQAAKNLAAAVRARRHSIGSVVGRLDTISVHGSREAGLWHERTGDRIAVTFDSSQTDEIRSALGERVEVAGRLTRDAEDRPVSVKMRSLDVLQGAPVTDLIGLDPNLTGGMDPVDYLREIRGAS</sequence>
<name>A8LZW6_SALAI</name>